<dbReference type="EMBL" id="JAJSOJ010000005">
    <property type="protein sequence ID" value="MCE0742627.1"/>
    <property type="molecule type" value="Genomic_DNA"/>
</dbReference>
<evidence type="ECO:0000313" key="2">
    <source>
        <dbReference type="Proteomes" id="UP001521074"/>
    </source>
</evidence>
<protein>
    <submittedName>
        <fullName evidence="1">N-formylglutamate amidohydrolase</fullName>
    </submittedName>
</protein>
<dbReference type="Pfam" id="PF05013">
    <property type="entry name" value="FGase"/>
    <property type="match status" value="1"/>
</dbReference>
<dbReference type="Gene3D" id="3.40.630.40">
    <property type="entry name" value="Zn-dependent exopeptidases"/>
    <property type="match status" value="1"/>
</dbReference>
<gene>
    <name evidence="1" type="ORF">LWC05_01770</name>
</gene>
<dbReference type="RefSeq" id="WP_232876196.1">
    <property type="nucleotide sequence ID" value="NZ_JAJSOJ010000005.1"/>
</dbReference>
<comment type="caution">
    <text evidence="1">The sequence shown here is derived from an EMBL/GenBank/DDBJ whole genome shotgun (WGS) entry which is preliminary data.</text>
</comment>
<proteinExistence type="predicted"/>
<dbReference type="InterPro" id="IPR007709">
    <property type="entry name" value="N-FG_amidohydro"/>
</dbReference>
<name>A0ABS8VUQ5_9PROT</name>
<reference evidence="1 2" key="1">
    <citation type="submission" date="2021-12" db="EMBL/GenBank/DDBJ databases">
        <title>Genome sequence of Acetobacter sicerae DmPark20a_162.</title>
        <authorList>
            <person name="Chaston J.M."/>
        </authorList>
    </citation>
    <scope>NUCLEOTIDE SEQUENCE [LARGE SCALE GENOMIC DNA]</scope>
    <source>
        <strain evidence="1 2">DmPark20a_162</strain>
    </source>
</reference>
<accession>A0ABS8VUQ5</accession>
<keyword evidence="2" id="KW-1185">Reference proteome</keyword>
<organism evidence="1 2">
    <name type="scientific">Acetobacter sicerae</name>
    <dbReference type="NCBI Taxonomy" id="85325"/>
    <lineage>
        <taxon>Bacteria</taxon>
        <taxon>Pseudomonadati</taxon>
        <taxon>Pseudomonadota</taxon>
        <taxon>Alphaproteobacteria</taxon>
        <taxon>Acetobacterales</taxon>
        <taxon>Acetobacteraceae</taxon>
        <taxon>Acetobacter</taxon>
    </lineage>
</organism>
<sequence>MTVVRPSGESIPLIISSPHSGRDYSPSFLAQVRLPLEVLRSGEDFHVDTLVASAPAHGATLLSATFPRVFCDVNRASLDLDPAMIAGAEEEALSPSARGRAGLGSVPVVVSGGRQLYAGKLSMAETTARLRRYWHPYHAELRQLIRDMKEKHGFCVLLDMHSMPAGVDGSKADCVIGDCFGASSELHYVQALARNLLAQNMKVARNHPFAGGFITSHYGQPAEGVSAIQLEMNRALYVSRRANGGSGLNPRFAQKIEQVIADMAAYVAQCVKAR</sequence>
<dbReference type="SUPFAM" id="SSF53187">
    <property type="entry name" value="Zn-dependent exopeptidases"/>
    <property type="match status" value="1"/>
</dbReference>
<evidence type="ECO:0000313" key="1">
    <source>
        <dbReference type="EMBL" id="MCE0742627.1"/>
    </source>
</evidence>
<dbReference type="Proteomes" id="UP001521074">
    <property type="component" value="Unassembled WGS sequence"/>
</dbReference>